<dbReference type="EMBL" id="CT573213">
    <property type="protein sequence ID" value="CAJ65003.1"/>
    <property type="molecule type" value="Genomic_DNA"/>
</dbReference>
<dbReference type="InterPro" id="IPR006139">
    <property type="entry name" value="D-isomer_2_OHA_DH_cat_dom"/>
</dbReference>
<dbReference type="InterPro" id="IPR036291">
    <property type="entry name" value="NAD(P)-bd_dom_sf"/>
</dbReference>
<proteinExistence type="inferred from homology"/>
<dbReference type="EC" id="1.1.1.-" evidence="7"/>
<sequence length="306" mass="33020">MVESGAEVRYTTAERLPEDLRGADALFVWDFRCTGVEAAWLAADALQWVHVAGAGVDAVLFPALRDSDVVLTNSRGVFEGPIAEYVLGLVLTFAKDFAGTFAAQRERRWQHRETERIDGSAVVIAGTGPIGRAVARTLRSVGMRVEGIGRTRRDHDPDFGVVRGFDQLTRRLPHADFVVAASPLTERTEGMFNASTFAAMKPSARLINVGRGALVVTEDLVAALRDGVIAGAALDVFDTEPLPTSSPLWTMPAVLVSPHMSGDFVGSLPALAELFVDNYRCWLSGNPLRNVVDKRLGYVPTRASGG</sequence>
<evidence type="ECO:0000256" key="1">
    <source>
        <dbReference type="ARBA" id="ARBA00005854"/>
    </source>
</evidence>
<dbReference type="eggNOG" id="COG0111">
    <property type="taxonomic scope" value="Bacteria"/>
</dbReference>
<name>Q0RC26_FRAAA</name>
<feature type="domain" description="D-isomer specific 2-hydroxyacid dehydrogenase NAD-binding" evidence="6">
    <location>
        <begin position="87"/>
        <end position="261"/>
    </location>
</feature>
<evidence type="ECO:0000313" key="7">
    <source>
        <dbReference type="EMBL" id="CAJ65003.1"/>
    </source>
</evidence>
<comment type="similarity">
    <text evidence="1 4">Belongs to the D-isomer specific 2-hydroxyacid dehydrogenase family.</text>
</comment>
<dbReference type="PROSITE" id="PS00671">
    <property type="entry name" value="D_2_HYDROXYACID_DH_3"/>
    <property type="match status" value="1"/>
</dbReference>
<evidence type="ECO:0000259" key="5">
    <source>
        <dbReference type="Pfam" id="PF00389"/>
    </source>
</evidence>
<dbReference type="AlphaFoldDB" id="Q0RC26"/>
<dbReference type="Proteomes" id="UP000000657">
    <property type="component" value="Chromosome"/>
</dbReference>
<dbReference type="HOGENOM" id="CLU_019796_1_0_11"/>
<dbReference type="PANTHER" id="PTHR43333">
    <property type="entry name" value="2-HACID_DH_C DOMAIN-CONTAINING PROTEIN"/>
    <property type="match status" value="1"/>
</dbReference>
<dbReference type="KEGG" id="fal:FRAAL6380"/>
<organism evidence="7 8">
    <name type="scientific">Frankia alni (strain DSM 45986 / CECT 9034 / ACN14a)</name>
    <dbReference type="NCBI Taxonomy" id="326424"/>
    <lineage>
        <taxon>Bacteria</taxon>
        <taxon>Bacillati</taxon>
        <taxon>Actinomycetota</taxon>
        <taxon>Actinomycetes</taxon>
        <taxon>Frankiales</taxon>
        <taxon>Frankiaceae</taxon>
        <taxon>Frankia</taxon>
    </lineage>
</organism>
<gene>
    <name evidence="7" type="ordered locus">FRAAL6380</name>
</gene>
<dbReference type="SUPFAM" id="SSF52283">
    <property type="entry name" value="Formate/glycerate dehydrogenase catalytic domain-like"/>
    <property type="match status" value="1"/>
</dbReference>
<evidence type="ECO:0000259" key="6">
    <source>
        <dbReference type="Pfam" id="PF02826"/>
    </source>
</evidence>
<dbReference type="CDD" id="cd05300">
    <property type="entry name" value="2-Hacid_dh_1"/>
    <property type="match status" value="1"/>
</dbReference>
<dbReference type="PANTHER" id="PTHR43333:SF1">
    <property type="entry name" value="D-ISOMER SPECIFIC 2-HYDROXYACID DEHYDROGENASE NAD-BINDING DOMAIN-CONTAINING PROTEIN"/>
    <property type="match status" value="1"/>
</dbReference>
<accession>Q0RC26</accession>
<dbReference type="InterPro" id="IPR006140">
    <property type="entry name" value="D-isomer_DH_NAD-bd"/>
</dbReference>
<evidence type="ECO:0000256" key="3">
    <source>
        <dbReference type="ARBA" id="ARBA00023027"/>
    </source>
</evidence>
<dbReference type="GO" id="GO:0051287">
    <property type="term" value="F:NAD binding"/>
    <property type="evidence" value="ECO:0007669"/>
    <property type="project" value="InterPro"/>
</dbReference>
<keyword evidence="8" id="KW-1185">Reference proteome</keyword>
<dbReference type="Pfam" id="PF00389">
    <property type="entry name" value="2-Hacid_dh"/>
    <property type="match status" value="1"/>
</dbReference>
<protein>
    <submittedName>
        <fullName evidence="7">D-isomer specific 2-hydroxyacid dehydrogenase</fullName>
        <ecNumber evidence="7">1.1.1.-</ecNumber>
    </submittedName>
</protein>
<dbReference type="SUPFAM" id="SSF51735">
    <property type="entry name" value="NAD(P)-binding Rossmann-fold domains"/>
    <property type="match status" value="1"/>
</dbReference>
<evidence type="ECO:0000256" key="4">
    <source>
        <dbReference type="RuleBase" id="RU003719"/>
    </source>
</evidence>
<feature type="domain" description="D-isomer specific 2-hydroxyacid dehydrogenase catalytic" evidence="5">
    <location>
        <begin position="12"/>
        <end position="292"/>
    </location>
</feature>
<keyword evidence="3" id="KW-0520">NAD</keyword>
<dbReference type="GO" id="GO:0016616">
    <property type="term" value="F:oxidoreductase activity, acting on the CH-OH group of donors, NAD or NADP as acceptor"/>
    <property type="evidence" value="ECO:0007669"/>
    <property type="project" value="InterPro"/>
</dbReference>
<evidence type="ECO:0000256" key="2">
    <source>
        <dbReference type="ARBA" id="ARBA00023002"/>
    </source>
</evidence>
<dbReference type="InterPro" id="IPR029753">
    <property type="entry name" value="D-isomer_DH_CS"/>
</dbReference>
<dbReference type="Gene3D" id="3.40.50.720">
    <property type="entry name" value="NAD(P)-binding Rossmann-like Domain"/>
    <property type="match status" value="2"/>
</dbReference>
<evidence type="ECO:0000313" key="8">
    <source>
        <dbReference type="Proteomes" id="UP000000657"/>
    </source>
</evidence>
<reference evidence="7 8" key="1">
    <citation type="journal article" date="2007" name="Genome Res.">
        <title>Genome characteristics of facultatively symbiotic Frankia sp. strains reflect host range and host plant biogeography.</title>
        <authorList>
            <person name="Normand P."/>
            <person name="Lapierre P."/>
            <person name="Tisa L.S."/>
            <person name="Gogarten J.P."/>
            <person name="Alloisio N."/>
            <person name="Bagnarol E."/>
            <person name="Bassi C.A."/>
            <person name="Berry A.M."/>
            <person name="Bickhart D.M."/>
            <person name="Choisne N."/>
            <person name="Couloux A."/>
            <person name="Cournoyer B."/>
            <person name="Cruveiller S."/>
            <person name="Daubin V."/>
            <person name="Demange N."/>
            <person name="Francino M.P."/>
            <person name="Goltsman E."/>
            <person name="Huang Y."/>
            <person name="Kopp O.R."/>
            <person name="Labarre L."/>
            <person name="Lapidus A."/>
            <person name="Lavire C."/>
            <person name="Marechal J."/>
            <person name="Martinez M."/>
            <person name="Mastronunzio J.E."/>
            <person name="Mullin B.C."/>
            <person name="Niemann J."/>
            <person name="Pujic P."/>
            <person name="Rawnsley T."/>
            <person name="Rouy Z."/>
            <person name="Schenowitz C."/>
            <person name="Sellstedt A."/>
            <person name="Tavares F."/>
            <person name="Tomkins J.P."/>
            <person name="Vallenet D."/>
            <person name="Valverde C."/>
            <person name="Wall L.G."/>
            <person name="Wang Y."/>
            <person name="Medigue C."/>
            <person name="Benson D.R."/>
        </authorList>
    </citation>
    <scope>NUCLEOTIDE SEQUENCE [LARGE SCALE GENOMIC DNA]</scope>
    <source>
        <strain evidence="8">DSM 45986 / CECT 9034 / ACN14a</strain>
    </source>
</reference>
<dbReference type="STRING" id="326424.FRAAL6380"/>
<keyword evidence="2 4" id="KW-0560">Oxidoreductase</keyword>
<dbReference type="Pfam" id="PF02826">
    <property type="entry name" value="2-Hacid_dh_C"/>
    <property type="match status" value="1"/>
</dbReference>